<evidence type="ECO:0000256" key="1">
    <source>
        <dbReference type="SAM" id="MobiDB-lite"/>
    </source>
</evidence>
<name>A0A7S4U7X9_GUITH</name>
<organism evidence="3">
    <name type="scientific">Guillardia theta</name>
    <name type="common">Cryptophyte</name>
    <name type="synonym">Cryptomonas phi</name>
    <dbReference type="NCBI Taxonomy" id="55529"/>
    <lineage>
        <taxon>Eukaryota</taxon>
        <taxon>Cryptophyceae</taxon>
        <taxon>Pyrenomonadales</taxon>
        <taxon>Geminigeraceae</taxon>
        <taxon>Guillardia</taxon>
    </lineage>
</organism>
<gene>
    <name evidence="3" type="ORF">GTHE00462_LOCUS35760</name>
</gene>
<dbReference type="Gene3D" id="1.10.8.10">
    <property type="entry name" value="DNA helicase RuvA subunit, C-terminal domain"/>
    <property type="match status" value="1"/>
</dbReference>
<feature type="domain" description="UBA" evidence="2">
    <location>
        <begin position="1"/>
        <end position="41"/>
    </location>
</feature>
<dbReference type="SUPFAM" id="SSF46934">
    <property type="entry name" value="UBA-like"/>
    <property type="match status" value="1"/>
</dbReference>
<feature type="compositionally biased region" description="Basic and acidic residues" evidence="1">
    <location>
        <begin position="65"/>
        <end position="77"/>
    </location>
</feature>
<dbReference type="InterPro" id="IPR015940">
    <property type="entry name" value="UBA"/>
</dbReference>
<dbReference type="AlphaFoldDB" id="A0A7S4U7X9"/>
<dbReference type="PROSITE" id="PS50030">
    <property type="entry name" value="UBA"/>
    <property type="match status" value="1"/>
</dbReference>
<evidence type="ECO:0000259" key="2">
    <source>
        <dbReference type="PROSITE" id="PS50030"/>
    </source>
</evidence>
<proteinExistence type="predicted"/>
<dbReference type="InterPro" id="IPR009060">
    <property type="entry name" value="UBA-like_sf"/>
</dbReference>
<reference evidence="3" key="1">
    <citation type="submission" date="2021-01" db="EMBL/GenBank/DDBJ databases">
        <authorList>
            <person name="Corre E."/>
            <person name="Pelletier E."/>
            <person name="Niang G."/>
            <person name="Scheremetjew M."/>
            <person name="Finn R."/>
            <person name="Kale V."/>
            <person name="Holt S."/>
            <person name="Cochrane G."/>
            <person name="Meng A."/>
            <person name="Brown T."/>
            <person name="Cohen L."/>
        </authorList>
    </citation>
    <scope>NUCLEOTIDE SEQUENCE</scope>
    <source>
        <strain evidence="3">CCMP 2712</strain>
    </source>
</reference>
<feature type="region of interest" description="Disordered" evidence="1">
    <location>
        <begin position="43"/>
        <end position="89"/>
    </location>
</feature>
<accession>A0A7S4U7X9</accession>
<dbReference type="Pfam" id="PF22562">
    <property type="entry name" value="UBA_7"/>
    <property type="match status" value="1"/>
</dbReference>
<evidence type="ECO:0000313" key="3">
    <source>
        <dbReference type="EMBL" id="CAE2335288.1"/>
    </source>
</evidence>
<protein>
    <recommendedName>
        <fullName evidence="2">UBA domain-containing protein</fullName>
    </recommendedName>
</protein>
<dbReference type="EMBL" id="HBKN01045688">
    <property type="protein sequence ID" value="CAE2335288.1"/>
    <property type="molecule type" value="Transcribed_RNA"/>
</dbReference>
<feature type="compositionally biased region" description="Gly residues" evidence="1">
    <location>
        <begin position="45"/>
        <end position="62"/>
    </location>
</feature>
<sequence>MAKEQVVRALIELGFDAERSEAAAEACGDSVEAAVAWLVQRGEQGSQGRGASGQAVSGGPGGQVSEERSRAEARDEQIDAVGSEGPVVDQSGGNVWSVVGGWPEDPLVCLADTNQFNLHDTGDGWVVMHATMGQPLLFIAETSTWYGKMFAGGAREVEYILTDVGRRPIVKISKAFGFFSQEAKVSYIVAPENAILADRLSIGSIKQETTFSRRTFLVSDSTPHHAAGDVTIEAPSFADKPFTIKLGDSTLGTIMQPKNGLGVASISLHPNALDPFRSNRMRALLIAAAVIISDVHWGMSPGPATILKALPH</sequence>